<accession>A0A1F5GCS0</accession>
<gene>
    <name evidence="1" type="ORF">A3D07_00945</name>
</gene>
<dbReference type="STRING" id="1797716.A3D07_00945"/>
<dbReference type="AlphaFoldDB" id="A0A1F5GCS0"/>
<sequence>MPERELPPKDYFSRNRLIDLGLSAFEQRQVDLSPSYEMDFKSGRWSKIANDMRNYSLNVQQALARDFFGKEGANFPNGEELADFLVRINNIKWFGRPDRSEGSYIGKLQEKVDKLTYDLNLGSKPVQIIWGDWARTHIPGINELIDEKIDAMMYPVKDVLKSSGREQAAGVAMSAAEGCVNVVIHTGWELTRDLSARAWGAARSMAANASIYAKFAVANIIARDVLVPNRGRTSAFQKSNSVKAAFDIYEMGAVPVGLDNERFVVFRP</sequence>
<organism evidence="1 2">
    <name type="scientific">Candidatus Curtissbacteria bacterium RIFCSPHIGHO2_02_FULL_42_15</name>
    <dbReference type="NCBI Taxonomy" id="1797716"/>
    <lineage>
        <taxon>Bacteria</taxon>
        <taxon>Candidatus Curtissiibacteriota</taxon>
    </lineage>
</organism>
<protein>
    <submittedName>
        <fullName evidence="1">Uncharacterized protein</fullName>
    </submittedName>
</protein>
<comment type="caution">
    <text evidence="1">The sequence shown here is derived from an EMBL/GenBank/DDBJ whole genome shotgun (WGS) entry which is preliminary data.</text>
</comment>
<evidence type="ECO:0000313" key="2">
    <source>
        <dbReference type="Proteomes" id="UP000177124"/>
    </source>
</evidence>
<evidence type="ECO:0000313" key="1">
    <source>
        <dbReference type="EMBL" id="OGD89634.1"/>
    </source>
</evidence>
<dbReference type="EMBL" id="MFBF01000069">
    <property type="protein sequence ID" value="OGD89634.1"/>
    <property type="molecule type" value="Genomic_DNA"/>
</dbReference>
<proteinExistence type="predicted"/>
<dbReference type="Proteomes" id="UP000177124">
    <property type="component" value="Unassembled WGS sequence"/>
</dbReference>
<name>A0A1F5GCS0_9BACT</name>
<reference evidence="1 2" key="1">
    <citation type="journal article" date="2016" name="Nat. Commun.">
        <title>Thousands of microbial genomes shed light on interconnected biogeochemical processes in an aquifer system.</title>
        <authorList>
            <person name="Anantharaman K."/>
            <person name="Brown C.T."/>
            <person name="Hug L.A."/>
            <person name="Sharon I."/>
            <person name="Castelle C.J."/>
            <person name="Probst A.J."/>
            <person name="Thomas B.C."/>
            <person name="Singh A."/>
            <person name="Wilkins M.J."/>
            <person name="Karaoz U."/>
            <person name="Brodie E.L."/>
            <person name="Williams K.H."/>
            <person name="Hubbard S.S."/>
            <person name="Banfield J.F."/>
        </authorList>
    </citation>
    <scope>NUCLEOTIDE SEQUENCE [LARGE SCALE GENOMIC DNA]</scope>
</reference>